<proteinExistence type="predicted"/>
<dbReference type="Pfam" id="PF05673">
    <property type="entry name" value="DUF815"/>
    <property type="match status" value="1"/>
</dbReference>
<reference evidence="1 2" key="1">
    <citation type="submission" date="2021-05" db="EMBL/GenBank/DDBJ databases">
        <title>The draft genome of Geobacter chapellei DSM 13688.</title>
        <authorList>
            <person name="Xu Z."/>
            <person name="Masuda Y."/>
            <person name="Itoh H."/>
            <person name="Senoo K."/>
        </authorList>
    </citation>
    <scope>NUCLEOTIDE SEQUENCE [LARGE SCALE GENOMIC DNA]</scope>
    <source>
        <strain evidence="1 2">DSM 13688</strain>
    </source>
</reference>
<organism evidence="1 2">
    <name type="scientific">Pelotalea chapellei</name>
    <dbReference type="NCBI Taxonomy" id="44671"/>
    <lineage>
        <taxon>Bacteria</taxon>
        <taxon>Pseudomonadati</taxon>
        <taxon>Thermodesulfobacteriota</taxon>
        <taxon>Desulfuromonadia</taxon>
        <taxon>Geobacterales</taxon>
        <taxon>Geobacteraceae</taxon>
        <taxon>Pelotalea</taxon>
    </lineage>
</organism>
<keyword evidence="2" id="KW-1185">Reference proteome</keyword>
<dbReference type="CDD" id="cd00009">
    <property type="entry name" value="AAA"/>
    <property type="match status" value="1"/>
</dbReference>
<dbReference type="PANTHER" id="PTHR42935">
    <property type="entry name" value="SLR0930 PROTEIN"/>
    <property type="match status" value="1"/>
</dbReference>
<sequence length="298" mass="33506">MFDPDLTAQLKRVLTSMEQILPRPVPVLDWNSTVAANWRKHSFAGYLEALDDVERIGLDDLLGIDEQKWVVEENTQQFLNGLPANNVLLWGTRGTGKSSLVRAILNNYSAQGLRVVQVDKEDLVNLPDIVDAIKTQPYRFIIFSDDVSFEVGESSYKMLKSALDGSVYAPPENALIYVTSNRRHLLPEYETDNRGAMLVKNEIHHGEAVEEKISLSGRFGLWVGFHPFSQAQYLEVVRQWVGKLGAKAGTTIEWNEEGEQAAILWSQQKGDSSGRIAYQFANYWVGSQLLAFRKSGKS</sequence>
<dbReference type="GO" id="GO:0005524">
    <property type="term" value="F:ATP binding"/>
    <property type="evidence" value="ECO:0007669"/>
    <property type="project" value="UniProtKB-KW"/>
</dbReference>
<keyword evidence="1" id="KW-0067">ATP-binding</keyword>
<dbReference type="EMBL" id="JAHDYS010000004">
    <property type="protein sequence ID" value="MBT1071159.1"/>
    <property type="molecule type" value="Genomic_DNA"/>
</dbReference>
<evidence type="ECO:0000313" key="1">
    <source>
        <dbReference type="EMBL" id="MBT1071159.1"/>
    </source>
</evidence>
<protein>
    <submittedName>
        <fullName evidence="1">ATP-binding protein</fullName>
    </submittedName>
</protein>
<dbReference type="InterPro" id="IPR027417">
    <property type="entry name" value="P-loop_NTPase"/>
</dbReference>
<dbReference type="Gene3D" id="3.40.50.300">
    <property type="entry name" value="P-loop containing nucleotide triphosphate hydrolases"/>
    <property type="match status" value="1"/>
</dbReference>
<dbReference type="Proteomes" id="UP000784128">
    <property type="component" value="Unassembled WGS sequence"/>
</dbReference>
<dbReference type="InterPro" id="IPR008533">
    <property type="entry name" value="DUF815"/>
</dbReference>
<dbReference type="SUPFAM" id="SSF52540">
    <property type="entry name" value="P-loop containing nucleoside triphosphate hydrolases"/>
    <property type="match status" value="1"/>
</dbReference>
<keyword evidence="1" id="KW-0547">Nucleotide-binding</keyword>
<dbReference type="PANTHER" id="PTHR42935:SF1">
    <property type="entry name" value="SLR0930 PROTEIN"/>
    <property type="match status" value="1"/>
</dbReference>
<name>A0ABS5U665_9BACT</name>
<evidence type="ECO:0000313" key="2">
    <source>
        <dbReference type="Proteomes" id="UP000784128"/>
    </source>
</evidence>
<accession>A0ABS5U665</accession>
<gene>
    <name evidence="1" type="ORF">KJB30_05160</name>
</gene>
<comment type="caution">
    <text evidence="1">The sequence shown here is derived from an EMBL/GenBank/DDBJ whole genome shotgun (WGS) entry which is preliminary data.</text>
</comment>